<accession>A0ACC2PIP0</accession>
<name>A0ACC2PIP0_9HYME</name>
<dbReference type="Proteomes" id="UP001239111">
    <property type="component" value="Chromosome 1"/>
</dbReference>
<organism evidence="1 2">
    <name type="scientific">Eretmocerus hayati</name>
    <dbReference type="NCBI Taxonomy" id="131215"/>
    <lineage>
        <taxon>Eukaryota</taxon>
        <taxon>Metazoa</taxon>
        <taxon>Ecdysozoa</taxon>
        <taxon>Arthropoda</taxon>
        <taxon>Hexapoda</taxon>
        <taxon>Insecta</taxon>
        <taxon>Pterygota</taxon>
        <taxon>Neoptera</taxon>
        <taxon>Endopterygota</taxon>
        <taxon>Hymenoptera</taxon>
        <taxon>Apocrita</taxon>
        <taxon>Proctotrupomorpha</taxon>
        <taxon>Chalcidoidea</taxon>
        <taxon>Aphelinidae</taxon>
        <taxon>Aphelininae</taxon>
        <taxon>Eretmocerus</taxon>
    </lineage>
</organism>
<comment type="caution">
    <text evidence="1">The sequence shown here is derived from an EMBL/GenBank/DDBJ whole genome shotgun (WGS) entry which is preliminary data.</text>
</comment>
<keyword evidence="2" id="KW-1185">Reference proteome</keyword>
<reference evidence="1" key="1">
    <citation type="submission" date="2023-04" db="EMBL/GenBank/DDBJ databases">
        <title>A chromosome-level genome assembly of the parasitoid wasp Eretmocerus hayati.</title>
        <authorList>
            <person name="Zhong Y."/>
            <person name="Liu S."/>
            <person name="Liu Y."/>
        </authorList>
    </citation>
    <scope>NUCLEOTIDE SEQUENCE</scope>
    <source>
        <strain evidence="1">ZJU_SS_LIU_2023</strain>
    </source>
</reference>
<gene>
    <name evidence="1" type="ORF">QAD02_018683</name>
</gene>
<evidence type="ECO:0000313" key="1">
    <source>
        <dbReference type="EMBL" id="KAJ8682891.1"/>
    </source>
</evidence>
<evidence type="ECO:0000313" key="2">
    <source>
        <dbReference type="Proteomes" id="UP001239111"/>
    </source>
</evidence>
<proteinExistence type="predicted"/>
<sequence length="488" mass="54203">MESVYSISVTNKFLLAALDEDEDPIEILKRREQEKEAKRKEKLSEKENRGKDKHEPGHQQQPKAQTVASKQQKPKPAKDASAHQNTGPAHQHQRQEQQARGGGQDGPNKRDQDNKKPGYQRNTGERNVKFSAESREEHYNKRNREDGGDRPPRIQNDSRRPYGGEGREPREYREPREFRNSGDRGDFGDRRPGRGGGGGGGERGGRGMGRGGYRGGRGGDRGGRGGYDNRGKREFDRQSGSDKTQPRYGYSGVKSMDKKDGAGSHNWGSHNDEIEDTLNQSDEWAIEKADVSGAAPDANESKDSAGSGAPGEEGGDGAPTEEKPAEEEPKELTLDEWKALQQSRSKPQYNLRKAGEGEDLSRWKKMYALEKKKEDEEDDDEEEYDVAEYPQRAGRQKHVLDIEINFNDSRRGAGGRGGRGGRGRGERGGGRGFGGRGGPRGGGGFDRDRERGDRGDRDGDSRPTEQRSPRERQNAPKVDDEHDFPSLG</sequence>
<dbReference type="EMBL" id="CM056741">
    <property type="protein sequence ID" value="KAJ8682891.1"/>
    <property type="molecule type" value="Genomic_DNA"/>
</dbReference>
<protein>
    <submittedName>
        <fullName evidence="1">Uncharacterized protein</fullName>
    </submittedName>
</protein>